<evidence type="ECO:0000256" key="7">
    <source>
        <dbReference type="PIRSR" id="PIRSR602481-1"/>
    </source>
</evidence>
<dbReference type="GO" id="GO:0046872">
    <property type="term" value="F:metal ion binding"/>
    <property type="evidence" value="ECO:0007669"/>
    <property type="project" value="UniProtKB-KW"/>
</dbReference>
<keyword evidence="8" id="KW-0408">Iron</keyword>
<dbReference type="OrthoDB" id="9801127at2"/>
<dbReference type="Gene3D" id="3.30.1490.190">
    <property type="match status" value="1"/>
</dbReference>
<keyword evidence="6" id="KW-0804">Transcription</keyword>
<feature type="binding site" evidence="7">
    <location>
        <position position="155"/>
    </location>
    <ligand>
        <name>Zn(2+)</name>
        <dbReference type="ChEBI" id="CHEBI:29105"/>
    </ligand>
</feature>
<keyword evidence="4" id="KW-0805">Transcription regulation</keyword>
<evidence type="ECO:0000256" key="3">
    <source>
        <dbReference type="ARBA" id="ARBA00022833"/>
    </source>
</evidence>
<dbReference type="InterPro" id="IPR036390">
    <property type="entry name" value="WH_DNA-bd_sf"/>
</dbReference>
<feature type="binding site" evidence="7">
    <location>
        <position position="152"/>
    </location>
    <ligand>
        <name>Zn(2+)</name>
        <dbReference type="ChEBI" id="CHEBI:29105"/>
    </ligand>
</feature>
<evidence type="ECO:0000256" key="1">
    <source>
        <dbReference type="ARBA" id="ARBA00007957"/>
    </source>
</evidence>
<reference evidence="10 11" key="1">
    <citation type="submission" date="2017-12" db="EMBL/GenBank/DDBJ databases">
        <authorList>
            <person name="Hurst M.R.H."/>
        </authorList>
    </citation>
    <scope>NUCLEOTIDE SEQUENCE [LARGE SCALE GENOMIC DNA]</scope>
    <source>
        <strain evidence="10 11">SY-3-19</strain>
    </source>
</reference>
<dbReference type="Gene3D" id="1.10.10.10">
    <property type="entry name" value="Winged helix-like DNA-binding domain superfamily/Winged helix DNA-binding domain"/>
    <property type="match status" value="1"/>
</dbReference>
<accession>A0A2S7K5H8</accession>
<dbReference type="AlphaFoldDB" id="A0A2S7K5H8"/>
<comment type="cofactor">
    <cofactor evidence="8">
        <name>Mn(2+)</name>
        <dbReference type="ChEBI" id="CHEBI:29035"/>
    </cofactor>
    <cofactor evidence="8">
        <name>Fe(2+)</name>
        <dbReference type="ChEBI" id="CHEBI:29033"/>
    </cofactor>
    <text evidence="8">Binds 1 Mn(2+) or Fe(2+) ion per subunit.</text>
</comment>
<keyword evidence="5" id="KW-0238">DNA-binding</keyword>
<dbReference type="InterPro" id="IPR043135">
    <property type="entry name" value="Fur_C"/>
</dbReference>
<keyword evidence="7" id="KW-0479">Metal-binding</keyword>
<feature type="region of interest" description="Disordered" evidence="9">
    <location>
        <begin position="1"/>
        <end position="32"/>
    </location>
</feature>
<keyword evidence="11" id="KW-1185">Reference proteome</keyword>
<dbReference type="InterPro" id="IPR036388">
    <property type="entry name" value="WH-like_DNA-bd_sf"/>
</dbReference>
<evidence type="ECO:0000256" key="8">
    <source>
        <dbReference type="PIRSR" id="PIRSR602481-2"/>
    </source>
</evidence>
<comment type="caution">
    <text evidence="10">The sequence shown here is derived from an EMBL/GenBank/DDBJ whole genome shotgun (WGS) entry which is preliminary data.</text>
</comment>
<evidence type="ECO:0000256" key="5">
    <source>
        <dbReference type="ARBA" id="ARBA00023125"/>
    </source>
</evidence>
<evidence type="ECO:0000256" key="6">
    <source>
        <dbReference type="ARBA" id="ARBA00023163"/>
    </source>
</evidence>
<dbReference type="GO" id="GO:0003677">
    <property type="term" value="F:DNA binding"/>
    <property type="evidence" value="ECO:0007669"/>
    <property type="project" value="UniProtKB-KW"/>
</dbReference>
<evidence type="ECO:0000313" key="10">
    <source>
        <dbReference type="EMBL" id="PQA87765.1"/>
    </source>
</evidence>
<dbReference type="SUPFAM" id="SSF46785">
    <property type="entry name" value="Winged helix' DNA-binding domain"/>
    <property type="match status" value="1"/>
</dbReference>
<organism evidence="10 11">
    <name type="scientific">Hyphococcus luteus</name>
    <dbReference type="NCBI Taxonomy" id="2058213"/>
    <lineage>
        <taxon>Bacteria</taxon>
        <taxon>Pseudomonadati</taxon>
        <taxon>Pseudomonadota</taxon>
        <taxon>Alphaproteobacteria</taxon>
        <taxon>Parvularculales</taxon>
        <taxon>Parvularculaceae</taxon>
        <taxon>Hyphococcus</taxon>
    </lineage>
</organism>
<evidence type="ECO:0000256" key="9">
    <source>
        <dbReference type="SAM" id="MobiDB-lite"/>
    </source>
</evidence>
<comment type="similarity">
    <text evidence="1">Belongs to the Fur family.</text>
</comment>
<dbReference type="GO" id="GO:0003700">
    <property type="term" value="F:DNA-binding transcription factor activity"/>
    <property type="evidence" value="ECO:0007669"/>
    <property type="project" value="InterPro"/>
</dbReference>
<feature type="binding site" evidence="7">
    <location>
        <position position="112"/>
    </location>
    <ligand>
        <name>Zn(2+)</name>
        <dbReference type="ChEBI" id="CHEBI:29105"/>
    </ligand>
</feature>
<dbReference type="EMBL" id="PJCH01000005">
    <property type="protein sequence ID" value="PQA87765.1"/>
    <property type="molecule type" value="Genomic_DNA"/>
</dbReference>
<dbReference type="InterPro" id="IPR002481">
    <property type="entry name" value="FUR"/>
</dbReference>
<sequence length="158" mass="17178">MTDKASERGKGDKPKKTAGNDNAEGEGVREQPAGLLKNEKLVWDALAGSHEPLKAYEILDKLKEQGVRAPMTVYRALDGLEEKGHIHKLDGMNAFVLCNHEGPHMVQTFLVCERCSTVQELQVLAVEADIAPAVRAAAFDMHTARLEIKGNCNNCAAA</sequence>
<keyword evidence="2" id="KW-0678">Repressor</keyword>
<protein>
    <submittedName>
        <fullName evidence="10">Transcriptional repressor</fullName>
    </submittedName>
</protein>
<proteinExistence type="inferred from homology"/>
<feature type="binding site" evidence="8">
    <location>
        <position position="127"/>
    </location>
    <ligand>
        <name>Fe cation</name>
        <dbReference type="ChEBI" id="CHEBI:24875"/>
    </ligand>
</feature>
<feature type="binding site" evidence="7">
    <location>
        <position position="115"/>
    </location>
    <ligand>
        <name>Zn(2+)</name>
        <dbReference type="ChEBI" id="CHEBI:29105"/>
    </ligand>
</feature>
<evidence type="ECO:0000256" key="2">
    <source>
        <dbReference type="ARBA" id="ARBA00022491"/>
    </source>
</evidence>
<evidence type="ECO:0000313" key="11">
    <source>
        <dbReference type="Proteomes" id="UP000239504"/>
    </source>
</evidence>
<gene>
    <name evidence="10" type="ORF">CW354_05245</name>
</gene>
<dbReference type="Pfam" id="PF01475">
    <property type="entry name" value="FUR"/>
    <property type="match status" value="1"/>
</dbReference>
<evidence type="ECO:0000256" key="4">
    <source>
        <dbReference type="ARBA" id="ARBA00023015"/>
    </source>
</evidence>
<feature type="compositionally biased region" description="Basic and acidic residues" evidence="9">
    <location>
        <begin position="1"/>
        <end position="15"/>
    </location>
</feature>
<name>A0A2S7K5H8_9PROT</name>
<dbReference type="RefSeq" id="WP_104829009.1">
    <property type="nucleotide sequence ID" value="NZ_PJCH01000005.1"/>
</dbReference>
<dbReference type="Proteomes" id="UP000239504">
    <property type="component" value="Unassembled WGS sequence"/>
</dbReference>
<keyword evidence="3 7" id="KW-0862">Zinc</keyword>
<comment type="cofactor">
    <cofactor evidence="7">
        <name>Zn(2+)</name>
        <dbReference type="ChEBI" id="CHEBI:29105"/>
    </cofactor>
    <text evidence="7">Binds 1 zinc ion per subunit.</text>
</comment>